<dbReference type="AlphaFoldDB" id="A0A423PQM5"/>
<dbReference type="Pfam" id="PF09684">
    <property type="entry name" value="Tail_P2_I"/>
    <property type="match status" value="1"/>
</dbReference>
<organism evidence="1 2">
    <name type="scientific">Salinisphaera orenii YIM 95161</name>
    <dbReference type="NCBI Taxonomy" id="1051139"/>
    <lineage>
        <taxon>Bacteria</taxon>
        <taxon>Pseudomonadati</taxon>
        <taxon>Pseudomonadota</taxon>
        <taxon>Gammaproteobacteria</taxon>
        <taxon>Salinisphaerales</taxon>
        <taxon>Salinisphaeraceae</taxon>
        <taxon>Salinisphaera</taxon>
    </lineage>
</organism>
<dbReference type="RefSeq" id="WP_123591467.1">
    <property type="nucleotide sequence ID" value="NZ_AYKF01000090.1"/>
</dbReference>
<name>A0A423PQM5_9GAMM</name>
<reference evidence="1 2" key="1">
    <citation type="submission" date="2013-10" db="EMBL/GenBank/DDBJ databases">
        <title>Salinisphaera halophila YIM 95161 Genome Sequencing.</title>
        <authorList>
            <person name="Lai Q."/>
            <person name="Li C."/>
            <person name="Shao Z."/>
        </authorList>
    </citation>
    <scope>NUCLEOTIDE SEQUENCE [LARGE SCALE GENOMIC DNA]</scope>
    <source>
        <strain evidence="1 2">YIM 95161</strain>
    </source>
</reference>
<protein>
    <submittedName>
        <fullName evidence="1">Tail protein</fullName>
    </submittedName>
</protein>
<evidence type="ECO:0000313" key="1">
    <source>
        <dbReference type="EMBL" id="ROO27877.1"/>
    </source>
</evidence>
<proteinExistence type="predicted"/>
<gene>
    <name evidence="1" type="ORF">SAHL_11060</name>
</gene>
<dbReference type="InterPro" id="IPR006521">
    <property type="entry name" value="Tail_protein_I"/>
</dbReference>
<dbReference type="OrthoDB" id="90759at2"/>
<evidence type="ECO:0000313" key="2">
    <source>
        <dbReference type="Proteomes" id="UP000285123"/>
    </source>
</evidence>
<accession>A0A423PQM5</accession>
<dbReference type="Proteomes" id="UP000285123">
    <property type="component" value="Unassembled WGS sequence"/>
</dbReference>
<dbReference type="EMBL" id="AYKF01000090">
    <property type="protein sequence ID" value="ROO27877.1"/>
    <property type="molecule type" value="Genomic_DNA"/>
</dbReference>
<dbReference type="NCBIfam" id="TIGR01634">
    <property type="entry name" value="tail_P2_I"/>
    <property type="match status" value="1"/>
</dbReference>
<sequence length="184" mass="20417">MSERTADRDLLPVNATPLEKRLARVCAAAQVLDVPMIRRVWSVDDCPVRLLPYLAWSYGLRVWDAGWPESVKRARIRSSIEVHRRKGTVASVRRVVESFGGDLALREAHEMEPPGTPYTFEVTLNVGGSLPQTEQFQNEILSAVDDTKPARSQYQLVAGTTSTVAVGVLAAAQAITYRRLNLTE</sequence>
<comment type="caution">
    <text evidence="1">The sequence shown here is derived from an EMBL/GenBank/DDBJ whole genome shotgun (WGS) entry which is preliminary data.</text>
</comment>